<reference evidence="1 2" key="1">
    <citation type="submission" date="2021-06" db="EMBL/GenBank/DDBJ databases">
        <authorList>
            <person name="Kallberg Y."/>
            <person name="Tangrot J."/>
            <person name="Rosling A."/>
        </authorList>
    </citation>
    <scope>NUCLEOTIDE SEQUENCE [LARGE SCALE GENOMIC DNA]</scope>
    <source>
        <strain evidence="1 2">120-4 pot B 10/14</strain>
    </source>
</reference>
<dbReference type="EMBL" id="CAJVQB010025811">
    <property type="protein sequence ID" value="CAG8807229.1"/>
    <property type="molecule type" value="Genomic_DNA"/>
</dbReference>
<evidence type="ECO:0000313" key="1">
    <source>
        <dbReference type="EMBL" id="CAG8807229.1"/>
    </source>
</evidence>
<organism evidence="1 2">
    <name type="scientific">Gigaspora margarita</name>
    <dbReference type="NCBI Taxonomy" id="4874"/>
    <lineage>
        <taxon>Eukaryota</taxon>
        <taxon>Fungi</taxon>
        <taxon>Fungi incertae sedis</taxon>
        <taxon>Mucoromycota</taxon>
        <taxon>Glomeromycotina</taxon>
        <taxon>Glomeromycetes</taxon>
        <taxon>Diversisporales</taxon>
        <taxon>Gigasporaceae</taxon>
        <taxon>Gigaspora</taxon>
    </lineage>
</organism>
<feature type="non-terminal residue" evidence="1">
    <location>
        <position position="1"/>
    </location>
</feature>
<dbReference type="Proteomes" id="UP000789901">
    <property type="component" value="Unassembled WGS sequence"/>
</dbReference>
<name>A0ABN7VYN0_GIGMA</name>
<evidence type="ECO:0000313" key="2">
    <source>
        <dbReference type="Proteomes" id="UP000789901"/>
    </source>
</evidence>
<comment type="caution">
    <text evidence="1">The sequence shown here is derived from an EMBL/GenBank/DDBJ whole genome shotgun (WGS) entry which is preliminary data.</text>
</comment>
<gene>
    <name evidence="1" type="ORF">GMARGA_LOCUS24459</name>
</gene>
<accession>A0ABN7VYN0</accession>
<protein>
    <submittedName>
        <fullName evidence="1">43554_t:CDS:1</fullName>
    </submittedName>
</protein>
<sequence length="90" mass="10677">NTSLGNHKTHTESITKLWMYRLSEIEKNLKHYEKYLMEECTNKTTIPVNLSLEAIDTYITDFIFFGINNACEYLNHNLDHHQANVVKYRL</sequence>
<keyword evidence="2" id="KW-1185">Reference proteome</keyword>
<proteinExistence type="predicted"/>